<evidence type="ECO:0000256" key="4">
    <source>
        <dbReference type="ARBA" id="ARBA00023163"/>
    </source>
</evidence>
<comment type="similarity">
    <text evidence="1">Belongs to the BlaI transcriptional regulatory family.</text>
</comment>
<dbReference type="AlphaFoldDB" id="X1FRB1"/>
<dbReference type="Gene3D" id="1.10.10.10">
    <property type="entry name" value="Winged helix-like DNA-binding domain superfamily/Winged helix DNA-binding domain"/>
    <property type="match status" value="1"/>
</dbReference>
<dbReference type="GO" id="GO:0045892">
    <property type="term" value="P:negative regulation of DNA-templated transcription"/>
    <property type="evidence" value="ECO:0007669"/>
    <property type="project" value="InterPro"/>
</dbReference>
<evidence type="ECO:0008006" key="6">
    <source>
        <dbReference type="Google" id="ProtNLM"/>
    </source>
</evidence>
<evidence type="ECO:0000256" key="1">
    <source>
        <dbReference type="ARBA" id="ARBA00011046"/>
    </source>
</evidence>
<reference evidence="5" key="1">
    <citation type="journal article" date="2014" name="Front. Microbiol.">
        <title>High frequency of phylogenetically diverse reductive dehalogenase-homologous genes in deep subseafloor sedimentary metagenomes.</title>
        <authorList>
            <person name="Kawai M."/>
            <person name="Futagami T."/>
            <person name="Toyoda A."/>
            <person name="Takaki Y."/>
            <person name="Nishi S."/>
            <person name="Hori S."/>
            <person name="Arai W."/>
            <person name="Tsubouchi T."/>
            <person name="Morono Y."/>
            <person name="Uchiyama I."/>
            <person name="Ito T."/>
            <person name="Fujiyama A."/>
            <person name="Inagaki F."/>
            <person name="Takami H."/>
        </authorList>
    </citation>
    <scope>NUCLEOTIDE SEQUENCE</scope>
    <source>
        <strain evidence="5">Expedition CK06-06</strain>
    </source>
</reference>
<keyword evidence="4" id="KW-0804">Transcription</keyword>
<protein>
    <recommendedName>
        <fullName evidence="6">Penicillinase repressor</fullName>
    </recommendedName>
</protein>
<dbReference type="InterPro" id="IPR036388">
    <property type="entry name" value="WH-like_DNA-bd_sf"/>
</dbReference>
<evidence type="ECO:0000313" key="5">
    <source>
        <dbReference type="EMBL" id="GAH35065.1"/>
    </source>
</evidence>
<dbReference type="PIRSF" id="PIRSF019455">
    <property type="entry name" value="CopR_AtkY"/>
    <property type="match status" value="1"/>
</dbReference>
<keyword evidence="3" id="KW-0238">DNA-binding</keyword>
<sequence>MARRKARTLTEVELEFMRVIWAAPEDVTSKDVQKALGRELSDGSIRKVLSILGDKGYVSRKKDGRFFHYRAEVPEEQAHRSLVADLRRRAFGGSAALMVATLLDSRSVGKKDIRKIKKLIAELEREKRS</sequence>
<dbReference type="InterPro" id="IPR036390">
    <property type="entry name" value="WH_DNA-bd_sf"/>
</dbReference>
<organism evidence="5">
    <name type="scientific">marine sediment metagenome</name>
    <dbReference type="NCBI Taxonomy" id="412755"/>
    <lineage>
        <taxon>unclassified sequences</taxon>
        <taxon>metagenomes</taxon>
        <taxon>ecological metagenomes</taxon>
    </lineage>
</organism>
<dbReference type="Pfam" id="PF03965">
    <property type="entry name" value="Penicillinase_R"/>
    <property type="match status" value="1"/>
</dbReference>
<keyword evidence="2" id="KW-0805">Transcription regulation</keyword>
<evidence type="ECO:0000256" key="3">
    <source>
        <dbReference type="ARBA" id="ARBA00023125"/>
    </source>
</evidence>
<dbReference type="Gene3D" id="1.10.4040.10">
    <property type="entry name" value="Penicillinase repressor domain"/>
    <property type="match status" value="1"/>
</dbReference>
<dbReference type="SUPFAM" id="SSF46785">
    <property type="entry name" value="Winged helix' DNA-binding domain"/>
    <property type="match status" value="1"/>
</dbReference>
<evidence type="ECO:0000256" key="2">
    <source>
        <dbReference type="ARBA" id="ARBA00023015"/>
    </source>
</evidence>
<dbReference type="EMBL" id="BARU01005348">
    <property type="protein sequence ID" value="GAH35065.1"/>
    <property type="molecule type" value="Genomic_DNA"/>
</dbReference>
<name>X1FRB1_9ZZZZ</name>
<accession>X1FRB1</accession>
<proteinExistence type="inferred from homology"/>
<gene>
    <name evidence="5" type="ORF">S03H2_10397</name>
</gene>
<dbReference type="GO" id="GO:0003677">
    <property type="term" value="F:DNA binding"/>
    <property type="evidence" value="ECO:0007669"/>
    <property type="project" value="UniProtKB-KW"/>
</dbReference>
<dbReference type="InterPro" id="IPR005650">
    <property type="entry name" value="BlaI_family"/>
</dbReference>
<comment type="caution">
    <text evidence="5">The sequence shown here is derived from an EMBL/GenBank/DDBJ whole genome shotgun (WGS) entry which is preliminary data.</text>
</comment>